<reference evidence="1 2" key="1">
    <citation type="submission" date="2016-04" db="EMBL/GenBank/DDBJ databases">
        <title>Draft genome of Fonsecaea erecta CBS 125763.</title>
        <authorList>
            <person name="Weiss V.A."/>
            <person name="Vicente V.A."/>
            <person name="Raittz R.T."/>
            <person name="Moreno L.F."/>
            <person name="De Souza E.M."/>
            <person name="Pedrosa F.O."/>
            <person name="Steffens M.B."/>
            <person name="Faoro H."/>
            <person name="Tadra-Sfeir M.Z."/>
            <person name="Najafzadeh M.J."/>
            <person name="Felipe M.S."/>
            <person name="Teixeira M."/>
            <person name="Sun J."/>
            <person name="Xi L."/>
            <person name="Gomes R."/>
            <person name="De Azevedo C.M."/>
            <person name="Salgado C.G."/>
            <person name="Da Silva M.B."/>
            <person name="Nascimento M.F."/>
            <person name="Queiroz-Telles F."/>
            <person name="Attili D.S."/>
            <person name="Gorbushina A."/>
        </authorList>
    </citation>
    <scope>NUCLEOTIDE SEQUENCE [LARGE SCALE GENOMIC DNA]</scope>
    <source>
        <strain evidence="1 2">CBS 125763</strain>
    </source>
</reference>
<dbReference type="RefSeq" id="XP_018693787.1">
    <property type="nucleotide sequence ID" value="XM_018836934.1"/>
</dbReference>
<organism evidence="1 2">
    <name type="scientific">Fonsecaea erecta</name>
    <dbReference type="NCBI Taxonomy" id="1367422"/>
    <lineage>
        <taxon>Eukaryota</taxon>
        <taxon>Fungi</taxon>
        <taxon>Dikarya</taxon>
        <taxon>Ascomycota</taxon>
        <taxon>Pezizomycotina</taxon>
        <taxon>Eurotiomycetes</taxon>
        <taxon>Chaetothyriomycetidae</taxon>
        <taxon>Chaetothyriales</taxon>
        <taxon>Herpotrichiellaceae</taxon>
        <taxon>Fonsecaea</taxon>
    </lineage>
</organism>
<dbReference type="AlphaFoldDB" id="A0A178ZKU6"/>
<evidence type="ECO:0000313" key="2">
    <source>
        <dbReference type="Proteomes" id="UP000078343"/>
    </source>
</evidence>
<keyword evidence="2" id="KW-1185">Reference proteome</keyword>
<dbReference type="GeneID" id="30009590"/>
<gene>
    <name evidence="1" type="ORF">AYL99_05422</name>
</gene>
<sequence length="55" mass="6179">MAMLLLSAQSQCAKCFGELERRNEGKIQICFACDQEYSVETLTALHRKPSVNQST</sequence>
<evidence type="ECO:0000313" key="1">
    <source>
        <dbReference type="EMBL" id="OAP60420.1"/>
    </source>
</evidence>
<comment type="caution">
    <text evidence="1">The sequence shown here is derived from an EMBL/GenBank/DDBJ whole genome shotgun (WGS) entry which is preliminary data.</text>
</comment>
<proteinExistence type="predicted"/>
<dbReference type="EMBL" id="LVYI01000004">
    <property type="protein sequence ID" value="OAP60420.1"/>
    <property type="molecule type" value="Genomic_DNA"/>
</dbReference>
<name>A0A178ZKU6_9EURO</name>
<dbReference type="Proteomes" id="UP000078343">
    <property type="component" value="Unassembled WGS sequence"/>
</dbReference>
<protein>
    <submittedName>
        <fullName evidence="1">Uncharacterized protein</fullName>
    </submittedName>
</protein>
<accession>A0A178ZKU6</accession>